<dbReference type="GO" id="GO:0016020">
    <property type="term" value="C:membrane"/>
    <property type="evidence" value="ECO:0007669"/>
    <property type="project" value="UniProtKB-SubCell"/>
</dbReference>
<evidence type="ECO:0000256" key="1">
    <source>
        <dbReference type="ARBA" id="ARBA00004141"/>
    </source>
</evidence>
<dbReference type="AlphaFoldDB" id="A0A0K1PCT1"/>
<evidence type="ECO:0000256" key="6">
    <source>
        <dbReference type="ARBA" id="ARBA00023136"/>
    </source>
</evidence>
<dbReference type="Proteomes" id="UP000055590">
    <property type="component" value="Chromosome"/>
</dbReference>
<accession>A0A0K1PCT1</accession>
<dbReference type="PANTHER" id="PTHR43731:SF14">
    <property type="entry name" value="PRESENILIN-ASSOCIATED RHOMBOID-LIKE PROTEIN, MITOCHONDRIAL"/>
    <property type="match status" value="1"/>
</dbReference>
<dbReference type="GO" id="GO:0004252">
    <property type="term" value="F:serine-type endopeptidase activity"/>
    <property type="evidence" value="ECO:0007669"/>
    <property type="project" value="InterPro"/>
</dbReference>
<evidence type="ECO:0000256" key="2">
    <source>
        <dbReference type="ARBA" id="ARBA00009045"/>
    </source>
</evidence>
<dbReference type="OrthoDB" id="9813074at2"/>
<keyword evidence="3 7" id="KW-0812">Transmembrane</keyword>
<keyword evidence="4" id="KW-0378">Hydrolase</keyword>
<sequence>MLPLKDDLPVRRFPLVTIALVAANVAVFAWQIAKAPSFVDSIRFLGMVPGAFAPADSAPVGLPPVLTIFTSMFAHGSLLHLGGNLLFLWIFGNNVEDAMGRLGFLGFYVLCGIGAAAAQVGFDPASQIPMVGASGAIAGVLGAYFLLYPRARVLTVIPIFVFLKFIWVPAIFFLGIWFVFQLLGGLGTPEGAGGVAFWAHVGGFVAGLLLVKPFAGTIWRRPQARKPSLF</sequence>
<keyword evidence="10" id="KW-1185">Reference proteome</keyword>
<dbReference type="FunFam" id="1.20.1540.10:FF:000027">
    <property type="entry name" value="Rhomboid family intramembrane serine protease"/>
    <property type="match status" value="1"/>
</dbReference>
<reference evidence="9 10" key="1">
    <citation type="submission" date="2015-08" db="EMBL/GenBank/DDBJ databases">
        <authorList>
            <person name="Babu N.S."/>
            <person name="Beckwith C.J."/>
            <person name="Beseler K.G."/>
            <person name="Brison A."/>
            <person name="Carone J.V."/>
            <person name="Caskin T.P."/>
            <person name="Diamond M."/>
            <person name="Durham M.E."/>
            <person name="Foxe J.M."/>
            <person name="Go M."/>
            <person name="Henderson B.A."/>
            <person name="Jones I.B."/>
            <person name="McGettigan J.A."/>
            <person name="Micheletti S.J."/>
            <person name="Nasrallah M.E."/>
            <person name="Ortiz D."/>
            <person name="Piller C.R."/>
            <person name="Privatt S.R."/>
            <person name="Schneider S.L."/>
            <person name="Sharp S."/>
            <person name="Smith T.C."/>
            <person name="Stanton J.D."/>
            <person name="Ullery H.E."/>
            <person name="Wilson R.J."/>
            <person name="Serrano M.G."/>
            <person name="Buck G."/>
            <person name="Lee V."/>
            <person name="Wang Y."/>
            <person name="Carvalho R."/>
            <person name="Voegtly L."/>
            <person name="Shi R."/>
            <person name="Duckworth R."/>
            <person name="Johnson A."/>
            <person name="Loviza R."/>
            <person name="Walstead R."/>
            <person name="Shah Z."/>
            <person name="Kiflezghi M."/>
            <person name="Wade K."/>
            <person name="Ball S.L."/>
            <person name="Bradley K.W."/>
            <person name="Asai D.J."/>
            <person name="Bowman C.A."/>
            <person name="Russell D.A."/>
            <person name="Pope W.H."/>
            <person name="Jacobs-Sera D."/>
            <person name="Hendrix R.W."/>
            <person name="Hatfull G.F."/>
        </authorList>
    </citation>
    <scope>NUCLEOTIDE SEQUENCE [LARGE SCALE GENOMIC DNA]</scope>
    <source>
        <strain evidence="9 10">DSM 27710</strain>
    </source>
</reference>
<feature type="transmembrane region" description="Helical" evidence="7">
    <location>
        <begin position="65"/>
        <end position="90"/>
    </location>
</feature>
<dbReference type="PANTHER" id="PTHR43731">
    <property type="entry name" value="RHOMBOID PROTEASE"/>
    <property type="match status" value="1"/>
</dbReference>
<name>A0A0K1PCT1_9BACT</name>
<proteinExistence type="inferred from homology"/>
<gene>
    <name evidence="9" type="ORF">AKJ08_1735</name>
</gene>
<keyword evidence="5 7" id="KW-1133">Transmembrane helix</keyword>
<evidence type="ECO:0000256" key="4">
    <source>
        <dbReference type="ARBA" id="ARBA00022801"/>
    </source>
</evidence>
<dbReference type="RefSeq" id="WP_050725672.1">
    <property type="nucleotide sequence ID" value="NZ_CP012332.1"/>
</dbReference>
<evidence type="ECO:0000313" key="9">
    <source>
        <dbReference type="EMBL" id="AKU91348.1"/>
    </source>
</evidence>
<dbReference type="InterPro" id="IPR035952">
    <property type="entry name" value="Rhomboid-like_sf"/>
</dbReference>
<evidence type="ECO:0000256" key="3">
    <source>
        <dbReference type="ARBA" id="ARBA00022692"/>
    </source>
</evidence>
<keyword evidence="9" id="KW-0645">Protease</keyword>
<feature type="domain" description="Peptidase S54 rhomboid" evidence="8">
    <location>
        <begin position="66"/>
        <end position="211"/>
    </location>
</feature>
<dbReference type="InterPro" id="IPR050925">
    <property type="entry name" value="Rhomboid_protease_S54"/>
</dbReference>
<feature type="transmembrane region" description="Helical" evidence="7">
    <location>
        <begin position="192"/>
        <end position="211"/>
    </location>
</feature>
<dbReference type="EMBL" id="CP012332">
    <property type="protein sequence ID" value="AKU91348.1"/>
    <property type="molecule type" value="Genomic_DNA"/>
</dbReference>
<feature type="transmembrane region" description="Helical" evidence="7">
    <location>
        <begin position="128"/>
        <end position="147"/>
    </location>
</feature>
<feature type="transmembrane region" description="Helical" evidence="7">
    <location>
        <begin position="12"/>
        <end position="33"/>
    </location>
</feature>
<dbReference type="Gene3D" id="1.20.1540.10">
    <property type="entry name" value="Rhomboid-like"/>
    <property type="match status" value="1"/>
</dbReference>
<dbReference type="Pfam" id="PF01694">
    <property type="entry name" value="Rhomboid"/>
    <property type="match status" value="1"/>
</dbReference>
<dbReference type="PATRIC" id="fig|1391653.3.peg.1821"/>
<comment type="similarity">
    <text evidence="2">Belongs to the peptidase S54 family.</text>
</comment>
<evidence type="ECO:0000259" key="8">
    <source>
        <dbReference type="Pfam" id="PF01694"/>
    </source>
</evidence>
<evidence type="ECO:0000256" key="7">
    <source>
        <dbReference type="SAM" id="Phobius"/>
    </source>
</evidence>
<feature type="transmembrane region" description="Helical" evidence="7">
    <location>
        <begin position="102"/>
        <end position="122"/>
    </location>
</feature>
<evidence type="ECO:0000256" key="5">
    <source>
        <dbReference type="ARBA" id="ARBA00022989"/>
    </source>
</evidence>
<dbReference type="InterPro" id="IPR022764">
    <property type="entry name" value="Peptidase_S54_rhomboid_dom"/>
</dbReference>
<dbReference type="KEGG" id="vin:AKJ08_1735"/>
<evidence type="ECO:0000313" key="10">
    <source>
        <dbReference type="Proteomes" id="UP000055590"/>
    </source>
</evidence>
<comment type="subcellular location">
    <subcellularLocation>
        <location evidence="1">Membrane</location>
        <topology evidence="1">Multi-pass membrane protein</topology>
    </subcellularLocation>
</comment>
<dbReference type="SUPFAM" id="SSF144091">
    <property type="entry name" value="Rhomboid-like"/>
    <property type="match status" value="1"/>
</dbReference>
<dbReference type="GO" id="GO:0006508">
    <property type="term" value="P:proteolysis"/>
    <property type="evidence" value="ECO:0007669"/>
    <property type="project" value="UniProtKB-KW"/>
</dbReference>
<organism evidence="9 10">
    <name type="scientific">Vulgatibacter incomptus</name>
    <dbReference type="NCBI Taxonomy" id="1391653"/>
    <lineage>
        <taxon>Bacteria</taxon>
        <taxon>Pseudomonadati</taxon>
        <taxon>Myxococcota</taxon>
        <taxon>Myxococcia</taxon>
        <taxon>Myxococcales</taxon>
        <taxon>Cystobacterineae</taxon>
        <taxon>Vulgatibacteraceae</taxon>
        <taxon>Vulgatibacter</taxon>
    </lineage>
</organism>
<protein>
    <submittedName>
        <fullName evidence="9">Rhomboid family serine protease</fullName>
    </submittedName>
</protein>
<feature type="transmembrane region" description="Helical" evidence="7">
    <location>
        <begin position="159"/>
        <end position="180"/>
    </location>
</feature>
<keyword evidence="6 7" id="KW-0472">Membrane</keyword>
<dbReference type="STRING" id="1391653.AKJ08_1735"/>